<organism evidence="3 4">
    <name type="scientific">Lottia gigantea</name>
    <name type="common">Giant owl limpet</name>
    <dbReference type="NCBI Taxonomy" id="225164"/>
    <lineage>
        <taxon>Eukaryota</taxon>
        <taxon>Metazoa</taxon>
        <taxon>Spiralia</taxon>
        <taxon>Lophotrochozoa</taxon>
        <taxon>Mollusca</taxon>
        <taxon>Gastropoda</taxon>
        <taxon>Patellogastropoda</taxon>
        <taxon>Lottioidea</taxon>
        <taxon>Lottiidae</taxon>
        <taxon>Lottia</taxon>
    </lineage>
</organism>
<dbReference type="InterPro" id="IPR003609">
    <property type="entry name" value="Pan_app"/>
</dbReference>
<feature type="signal peptide" evidence="1">
    <location>
        <begin position="1"/>
        <end position="21"/>
    </location>
</feature>
<evidence type="ECO:0000313" key="3">
    <source>
        <dbReference type="EMBL" id="ESO90356.1"/>
    </source>
</evidence>
<accession>V4AAP8</accession>
<name>V4AAP8_LOTGI</name>
<dbReference type="PROSITE" id="PS50948">
    <property type="entry name" value="PAN"/>
    <property type="match status" value="1"/>
</dbReference>
<dbReference type="HOGENOM" id="CLU_113469_2_0_1"/>
<evidence type="ECO:0000313" key="4">
    <source>
        <dbReference type="Proteomes" id="UP000030746"/>
    </source>
</evidence>
<proteinExistence type="predicted"/>
<dbReference type="Proteomes" id="UP000030746">
    <property type="component" value="Unassembled WGS sequence"/>
</dbReference>
<dbReference type="EMBL" id="KB202444">
    <property type="protein sequence ID" value="ESO90356.1"/>
    <property type="molecule type" value="Genomic_DNA"/>
</dbReference>
<gene>
    <name evidence="3" type="ORF">LOTGIDRAFT_233843</name>
</gene>
<keyword evidence="1" id="KW-0732">Signal</keyword>
<keyword evidence="4" id="KW-1185">Reference proteome</keyword>
<dbReference type="CTD" id="20249372"/>
<sequence>MKNLLCFVVLLSVTAINLIDAACLKFPNVTNAQFNENCGDVLLTCEKGYTMQLGMECVDGEWKYQEPFCKPPECYFEYTNNTYIDPYYFNATEVMNMTECDEICRNNTHCSFSKLDECYEYRNNIILHPISFVEIINIKNQKECDEECKNNTRCSTARADSRFCALFSTPLISISVFTDLNQCIEKCNQMNECLLLSYLGNKGDCFIYNVTLHNIPETFRRGPSDGDTIAEKYICN</sequence>
<dbReference type="GeneID" id="20249372"/>
<feature type="domain" description="Apple" evidence="2">
    <location>
        <begin position="154"/>
        <end position="235"/>
    </location>
</feature>
<feature type="chain" id="PRO_5004716999" description="Apple domain-containing protein" evidence="1">
    <location>
        <begin position="22"/>
        <end position="236"/>
    </location>
</feature>
<dbReference type="Pfam" id="PF00024">
    <property type="entry name" value="PAN_1"/>
    <property type="match status" value="1"/>
</dbReference>
<dbReference type="KEGG" id="lgi:LOTGIDRAFT_233843"/>
<reference evidence="3 4" key="1">
    <citation type="journal article" date="2013" name="Nature">
        <title>Insights into bilaterian evolution from three spiralian genomes.</title>
        <authorList>
            <person name="Simakov O."/>
            <person name="Marletaz F."/>
            <person name="Cho S.J."/>
            <person name="Edsinger-Gonzales E."/>
            <person name="Havlak P."/>
            <person name="Hellsten U."/>
            <person name="Kuo D.H."/>
            <person name="Larsson T."/>
            <person name="Lv J."/>
            <person name="Arendt D."/>
            <person name="Savage R."/>
            <person name="Osoegawa K."/>
            <person name="de Jong P."/>
            <person name="Grimwood J."/>
            <person name="Chapman J.A."/>
            <person name="Shapiro H."/>
            <person name="Aerts A."/>
            <person name="Otillar R.P."/>
            <person name="Terry A.Y."/>
            <person name="Boore J.L."/>
            <person name="Grigoriev I.V."/>
            <person name="Lindberg D.R."/>
            <person name="Seaver E.C."/>
            <person name="Weisblat D.A."/>
            <person name="Putnam N.H."/>
            <person name="Rokhsar D.S."/>
        </authorList>
    </citation>
    <scope>NUCLEOTIDE SEQUENCE [LARGE SCALE GENOMIC DNA]</scope>
</reference>
<evidence type="ECO:0000259" key="2">
    <source>
        <dbReference type="PROSITE" id="PS50948"/>
    </source>
</evidence>
<dbReference type="AlphaFoldDB" id="V4AAP8"/>
<dbReference type="RefSeq" id="XP_009059027.1">
    <property type="nucleotide sequence ID" value="XM_009060779.1"/>
</dbReference>
<evidence type="ECO:0000256" key="1">
    <source>
        <dbReference type="SAM" id="SignalP"/>
    </source>
</evidence>
<protein>
    <recommendedName>
        <fullName evidence="2">Apple domain-containing protein</fullName>
    </recommendedName>
</protein>